<dbReference type="Pfam" id="PF00015">
    <property type="entry name" value="MCPsignal"/>
    <property type="match status" value="1"/>
</dbReference>
<comment type="caution">
    <text evidence="5">The sequence shown here is derived from an EMBL/GenBank/DDBJ whole genome shotgun (WGS) entry which is preliminary data.</text>
</comment>
<evidence type="ECO:0000256" key="1">
    <source>
        <dbReference type="ARBA" id="ARBA00023224"/>
    </source>
</evidence>
<evidence type="ECO:0000313" key="6">
    <source>
        <dbReference type="Proteomes" id="UP001244552"/>
    </source>
</evidence>
<dbReference type="InterPro" id="IPR004090">
    <property type="entry name" value="Chemotax_Me-accpt_rcpt"/>
</dbReference>
<dbReference type="PANTHER" id="PTHR32089:SF112">
    <property type="entry name" value="LYSOZYME-LIKE PROTEIN-RELATED"/>
    <property type="match status" value="1"/>
</dbReference>
<comment type="similarity">
    <text evidence="2">Belongs to the methyl-accepting chemotaxis (MCP) protein family.</text>
</comment>
<reference evidence="5 6" key="1">
    <citation type="submission" date="2023-07" db="EMBL/GenBank/DDBJ databases">
        <title>Genomic Encyclopedia of Type Strains, Phase IV (KMG-IV): sequencing the most valuable type-strain genomes for metagenomic binning, comparative biology and taxonomic classification.</title>
        <authorList>
            <person name="Goeker M."/>
        </authorList>
    </citation>
    <scope>NUCLEOTIDE SEQUENCE [LARGE SCALE GENOMIC DNA]</scope>
    <source>
        <strain evidence="5 6">DSM 19922</strain>
    </source>
</reference>
<keyword evidence="1 3" id="KW-0807">Transducer</keyword>
<dbReference type="InterPro" id="IPR004089">
    <property type="entry name" value="MCPsignal_dom"/>
</dbReference>
<evidence type="ECO:0000313" key="5">
    <source>
        <dbReference type="EMBL" id="MDQ0537413.1"/>
    </source>
</evidence>
<sequence>MRDGILDGRRIPADPPPPDHVRIATVDLAIGALSGEMGRTSQIIEDGINSLSADFEALSALAVRQSEVLERIIDQTRRMTVGDEVVGFTEIIGELAETCAVAIRRAERLTGGARAMLDVFEACAATVGRVEQMTGNIDRLNKQTVMLSLNAKIEASRAGEHGRGFGVVADEVRDLSHSIHSVSTAIRQAVAEMDREMRAGMGRVDAVLSDHQGGDLDLDRIGVIGAALSGHTAGLAGSVAQSAECSQAIGQTVPRIMCNLQFQDRAKQRIENTVTVLSILGSALGSVLGTANGIPGGVTGAAAADRDWIENLLRRITLAEMEEALRLSLLGEVSSQSRSDDVELF</sequence>
<dbReference type="PROSITE" id="PS50111">
    <property type="entry name" value="CHEMOTAXIS_TRANSDUC_2"/>
    <property type="match status" value="1"/>
</dbReference>
<dbReference type="Gene3D" id="1.10.287.950">
    <property type="entry name" value="Methyl-accepting chemotaxis protein"/>
    <property type="match status" value="1"/>
</dbReference>
<dbReference type="RefSeq" id="WP_209991185.1">
    <property type="nucleotide sequence ID" value="NZ_JAGINO010000043.1"/>
</dbReference>
<dbReference type="SMART" id="SM00283">
    <property type="entry name" value="MA"/>
    <property type="match status" value="1"/>
</dbReference>
<dbReference type="Proteomes" id="UP001244552">
    <property type="component" value="Unassembled WGS sequence"/>
</dbReference>
<dbReference type="SUPFAM" id="SSF58104">
    <property type="entry name" value="Methyl-accepting chemotaxis protein (MCP) signaling domain"/>
    <property type="match status" value="1"/>
</dbReference>
<dbReference type="PRINTS" id="PR00260">
    <property type="entry name" value="CHEMTRNSDUCR"/>
</dbReference>
<protein>
    <submittedName>
        <fullName evidence="5">Methyl-accepting chemotaxis protein</fullName>
    </submittedName>
</protein>
<proteinExistence type="inferred from homology"/>
<accession>A0ABU0MV86</accession>
<evidence type="ECO:0000256" key="3">
    <source>
        <dbReference type="PROSITE-ProRule" id="PRU00284"/>
    </source>
</evidence>
<gene>
    <name evidence="5" type="ORF">QO018_006317</name>
</gene>
<dbReference type="PANTHER" id="PTHR32089">
    <property type="entry name" value="METHYL-ACCEPTING CHEMOTAXIS PROTEIN MCPB"/>
    <property type="match status" value="1"/>
</dbReference>
<name>A0ABU0MV86_9PROT</name>
<feature type="domain" description="Methyl-accepting transducer" evidence="4">
    <location>
        <begin position="129"/>
        <end position="205"/>
    </location>
</feature>
<keyword evidence="6" id="KW-1185">Reference proteome</keyword>
<evidence type="ECO:0000259" key="4">
    <source>
        <dbReference type="PROSITE" id="PS50111"/>
    </source>
</evidence>
<dbReference type="EMBL" id="JAUSVU010000047">
    <property type="protein sequence ID" value="MDQ0537413.1"/>
    <property type="molecule type" value="Genomic_DNA"/>
</dbReference>
<evidence type="ECO:0000256" key="2">
    <source>
        <dbReference type="ARBA" id="ARBA00029447"/>
    </source>
</evidence>
<organism evidence="5 6">
    <name type="scientific">Azospirillum picis</name>
    <dbReference type="NCBI Taxonomy" id="488438"/>
    <lineage>
        <taxon>Bacteria</taxon>
        <taxon>Pseudomonadati</taxon>
        <taxon>Pseudomonadota</taxon>
        <taxon>Alphaproteobacteria</taxon>
        <taxon>Rhodospirillales</taxon>
        <taxon>Azospirillaceae</taxon>
        <taxon>Azospirillum</taxon>
    </lineage>
</organism>